<proteinExistence type="predicted"/>
<feature type="domain" description="CASTOR ACT" evidence="2">
    <location>
        <begin position="88"/>
        <end position="143"/>
    </location>
</feature>
<dbReference type="Proteomes" id="UP000214365">
    <property type="component" value="Unassembled WGS sequence"/>
</dbReference>
<keyword evidence="4" id="KW-1185">Reference proteome</keyword>
<comment type="caution">
    <text evidence="3">The sequence shown here is derived from an EMBL/GenBank/DDBJ whole genome shotgun (WGS) entry which is preliminary data.</text>
</comment>
<dbReference type="PANTHER" id="PTHR39199:SF1">
    <property type="entry name" value="BLR5128 PROTEIN"/>
    <property type="match status" value="1"/>
</dbReference>
<dbReference type="RefSeq" id="XP_020120635.1">
    <property type="nucleotide sequence ID" value="XM_020266761.1"/>
</dbReference>
<dbReference type="GO" id="GO:0006520">
    <property type="term" value="P:amino acid metabolic process"/>
    <property type="evidence" value="ECO:0007669"/>
    <property type="project" value="UniProtKB-ARBA"/>
</dbReference>
<dbReference type="InterPro" id="IPR027795">
    <property type="entry name" value="CASTOR_ACT_dom"/>
</dbReference>
<dbReference type="GeneID" id="31004194"/>
<gene>
    <name evidence="3" type="ORF">UA08_04439</name>
</gene>
<reference evidence="3 4" key="1">
    <citation type="submission" date="2015-06" db="EMBL/GenBank/DDBJ databases">
        <title>Talaromyces atroroseus IBT 11181 draft genome.</title>
        <authorList>
            <person name="Rasmussen K.B."/>
            <person name="Rasmussen S."/>
            <person name="Petersen B."/>
            <person name="Sicheritz-Ponten T."/>
            <person name="Mortensen U.H."/>
            <person name="Thrane U."/>
        </authorList>
    </citation>
    <scope>NUCLEOTIDE SEQUENCE [LARGE SCALE GENOMIC DNA]</scope>
    <source>
        <strain evidence="3 4">IBT 11181</strain>
    </source>
</reference>
<protein>
    <recommendedName>
        <fullName evidence="5">DUF2241 domain-containing protein</fullName>
    </recommendedName>
</protein>
<dbReference type="Gene3D" id="3.30.2130.10">
    <property type="entry name" value="VC0802-like"/>
    <property type="match status" value="1"/>
</dbReference>
<evidence type="ECO:0008006" key="5">
    <source>
        <dbReference type="Google" id="ProtNLM"/>
    </source>
</evidence>
<evidence type="ECO:0000313" key="3">
    <source>
        <dbReference type="EMBL" id="OKL60514.1"/>
    </source>
</evidence>
<accession>A0A1Q5Q8S9</accession>
<feature type="domain" description="DUF2241" evidence="1">
    <location>
        <begin position="4"/>
        <end position="70"/>
    </location>
</feature>
<name>A0A1Q5Q8S9_TALAT</name>
<dbReference type="PANTHER" id="PTHR39199">
    <property type="entry name" value="BLR5128 PROTEIN"/>
    <property type="match status" value="1"/>
</dbReference>
<dbReference type="GO" id="GO:0046394">
    <property type="term" value="P:carboxylic acid biosynthetic process"/>
    <property type="evidence" value="ECO:0007669"/>
    <property type="project" value="UniProtKB-ARBA"/>
</dbReference>
<dbReference type="EMBL" id="LFMY01000005">
    <property type="protein sequence ID" value="OKL60514.1"/>
    <property type="molecule type" value="Genomic_DNA"/>
</dbReference>
<dbReference type="SUPFAM" id="SSF55021">
    <property type="entry name" value="ACT-like"/>
    <property type="match status" value="2"/>
</dbReference>
<dbReference type="OrthoDB" id="10064407at2759"/>
<dbReference type="Pfam" id="PF13840">
    <property type="entry name" value="ACT_7"/>
    <property type="match status" value="1"/>
</dbReference>
<evidence type="ECO:0000313" key="4">
    <source>
        <dbReference type="Proteomes" id="UP000214365"/>
    </source>
</evidence>
<dbReference type="Pfam" id="PF10000">
    <property type="entry name" value="ACT_3"/>
    <property type="match status" value="1"/>
</dbReference>
<dbReference type="InterPro" id="IPR018717">
    <property type="entry name" value="DUF2241"/>
</dbReference>
<organism evidence="3 4">
    <name type="scientific">Talaromyces atroroseus</name>
    <dbReference type="NCBI Taxonomy" id="1441469"/>
    <lineage>
        <taxon>Eukaryota</taxon>
        <taxon>Fungi</taxon>
        <taxon>Dikarya</taxon>
        <taxon>Ascomycota</taxon>
        <taxon>Pezizomycotina</taxon>
        <taxon>Eurotiomycetes</taxon>
        <taxon>Eurotiomycetidae</taxon>
        <taxon>Eurotiales</taxon>
        <taxon>Trichocomaceae</taxon>
        <taxon>Talaromyces</taxon>
        <taxon>Talaromyces sect. Trachyspermi</taxon>
    </lineage>
</organism>
<evidence type="ECO:0000259" key="2">
    <source>
        <dbReference type="Pfam" id="PF13840"/>
    </source>
</evidence>
<dbReference type="InterPro" id="IPR045865">
    <property type="entry name" value="ACT-like_dom_sf"/>
</dbReference>
<evidence type="ECO:0000259" key="1">
    <source>
        <dbReference type="Pfam" id="PF10000"/>
    </source>
</evidence>
<sequence>MPIGETNLATLLRTLEPILSPETYVFITTTQPLSSLPLSTIQSELIFREPEGLTLITSKELAESHGYYYRRQNTNQDDHGYTFPCKKILLKVHSSLEAVGLMATISSRFAKEEISCNIVGAYFHDHIFVPVGKEEQAMRSLEELGGRRRQRNEAMASF</sequence>
<dbReference type="STRING" id="1441469.A0A1Q5Q8S9"/>
<dbReference type="AlphaFoldDB" id="A0A1Q5Q8S9"/>